<evidence type="ECO:0000313" key="2">
    <source>
        <dbReference type="EMBL" id="KAF6040246.1"/>
    </source>
</evidence>
<proteinExistence type="predicted"/>
<keyword evidence="1" id="KW-0175">Coiled coil</keyword>
<reference evidence="2" key="1">
    <citation type="submission" date="2020-06" db="EMBL/GenBank/DDBJ databases">
        <title>Draft genome of Bugula neritina, a colonial animal packing powerful symbionts and potential medicines.</title>
        <authorList>
            <person name="Rayko M."/>
        </authorList>
    </citation>
    <scope>NUCLEOTIDE SEQUENCE [LARGE SCALE GENOMIC DNA]</scope>
    <source>
        <strain evidence="2">Kwan_BN1</strain>
    </source>
</reference>
<feature type="coiled-coil region" evidence="1">
    <location>
        <begin position="33"/>
        <end position="74"/>
    </location>
</feature>
<organism evidence="2 3">
    <name type="scientific">Bugula neritina</name>
    <name type="common">Brown bryozoan</name>
    <name type="synonym">Sertularia neritina</name>
    <dbReference type="NCBI Taxonomy" id="10212"/>
    <lineage>
        <taxon>Eukaryota</taxon>
        <taxon>Metazoa</taxon>
        <taxon>Spiralia</taxon>
        <taxon>Lophotrochozoa</taxon>
        <taxon>Bryozoa</taxon>
        <taxon>Gymnolaemata</taxon>
        <taxon>Cheilostomatida</taxon>
        <taxon>Flustrina</taxon>
        <taxon>Buguloidea</taxon>
        <taxon>Bugulidae</taxon>
        <taxon>Bugula</taxon>
    </lineage>
</organism>
<evidence type="ECO:0000313" key="3">
    <source>
        <dbReference type="Proteomes" id="UP000593567"/>
    </source>
</evidence>
<name>A0A7J7KPY7_BUGNE</name>
<dbReference type="AlphaFoldDB" id="A0A7J7KPY7"/>
<dbReference type="OrthoDB" id="6132843at2759"/>
<dbReference type="Proteomes" id="UP000593567">
    <property type="component" value="Unassembled WGS sequence"/>
</dbReference>
<keyword evidence="3" id="KW-1185">Reference proteome</keyword>
<dbReference type="InterPro" id="IPR040401">
    <property type="entry name" value="CCDC162"/>
</dbReference>
<dbReference type="PANTHER" id="PTHR33331">
    <property type="entry name" value="COILED-COIL DOMAIN-CONTAINING PROTEIN 162"/>
    <property type="match status" value="1"/>
</dbReference>
<comment type="caution">
    <text evidence="2">The sequence shown here is derived from an EMBL/GenBank/DDBJ whole genome shotgun (WGS) entry which is preliminary data.</text>
</comment>
<dbReference type="EMBL" id="VXIV02000164">
    <property type="protein sequence ID" value="KAF6040246.1"/>
    <property type="molecule type" value="Genomic_DNA"/>
</dbReference>
<dbReference type="PANTHER" id="PTHR33331:SF13">
    <property type="entry name" value="COILED-COIL DOMAIN CONTAINING 162"/>
    <property type="match status" value="1"/>
</dbReference>
<sequence length="169" mass="19655">MLYYDAQLDEMEADSESNKKQSVKIQMLAEQEVVLLRQQILALRRALSDSEKEAGEMRKKLDKEKLEVEQEKNLKLHQITQEKTKKDVNVIKKQLLHERNLKLGAFHRVDELQALVYDYGAPITHNAQSVRAHTALGTMNNGVNSSCKFQLIDGSMRMSDIYIVYYRKW</sequence>
<evidence type="ECO:0000256" key="1">
    <source>
        <dbReference type="SAM" id="Coils"/>
    </source>
</evidence>
<protein>
    <submittedName>
        <fullName evidence="2">CCDC162P</fullName>
    </submittedName>
</protein>
<gene>
    <name evidence="2" type="ORF">EB796_001460</name>
</gene>
<accession>A0A7J7KPY7</accession>